<dbReference type="Proteomes" id="UP000799536">
    <property type="component" value="Unassembled WGS sequence"/>
</dbReference>
<evidence type="ECO:0000256" key="9">
    <source>
        <dbReference type="SAM" id="MobiDB-lite"/>
    </source>
</evidence>
<evidence type="ECO:0000256" key="2">
    <source>
        <dbReference type="ARBA" id="ARBA00022448"/>
    </source>
</evidence>
<dbReference type="AlphaFoldDB" id="A0A9P4MWG7"/>
<evidence type="ECO:0000256" key="6">
    <source>
        <dbReference type="ARBA" id="ARBA00023055"/>
    </source>
</evidence>
<keyword evidence="2" id="KW-0813">Transport</keyword>
<dbReference type="SUPFAM" id="SSF50729">
    <property type="entry name" value="PH domain-like"/>
    <property type="match status" value="1"/>
</dbReference>
<dbReference type="GO" id="GO:0005789">
    <property type="term" value="C:endoplasmic reticulum membrane"/>
    <property type="evidence" value="ECO:0007669"/>
    <property type="project" value="UniProtKB-SubCell"/>
</dbReference>
<feature type="region of interest" description="Disordered" evidence="9">
    <location>
        <begin position="50"/>
        <end position="70"/>
    </location>
</feature>
<evidence type="ECO:0000256" key="5">
    <source>
        <dbReference type="ARBA" id="ARBA00022989"/>
    </source>
</evidence>
<keyword evidence="3 10" id="KW-0812">Transmembrane</keyword>
<feature type="region of interest" description="Disordered" evidence="9">
    <location>
        <begin position="701"/>
        <end position="884"/>
    </location>
</feature>
<gene>
    <name evidence="12" type="ORF">GQ43DRAFT_363201</name>
</gene>
<feature type="region of interest" description="Disordered" evidence="9">
    <location>
        <begin position="490"/>
        <end position="548"/>
    </location>
</feature>
<feature type="compositionally biased region" description="Polar residues" evidence="9">
    <location>
        <begin position="814"/>
        <end position="843"/>
    </location>
</feature>
<feature type="compositionally biased region" description="Polar residues" evidence="9">
    <location>
        <begin position="743"/>
        <end position="757"/>
    </location>
</feature>
<dbReference type="Pfam" id="PF15413">
    <property type="entry name" value="PH_11"/>
    <property type="match status" value="1"/>
</dbReference>
<feature type="region of interest" description="Disordered" evidence="9">
    <location>
        <begin position="562"/>
        <end position="663"/>
    </location>
</feature>
<dbReference type="GO" id="GO:0032865">
    <property type="term" value="C:ERMES complex"/>
    <property type="evidence" value="ECO:0007669"/>
    <property type="project" value="TreeGrafter"/>
</dbReference>
<feature type="region of interest" description="Disordered" evidence="9">
    <location>
        <begin position="937"/>
        <end position="958"/>
    </location>
</feature>
<keyword evidence="8 10" id="KW-0472">Membrane</keyword>
<evidence type="ECO:0000256" key="3">
    <source>
        <dbReference type="ARBA" id="ARBA00022692"/>
    </source>
</evidence>
<evidence type="ECO:0000313" key="12">
    <source>
        <dbReference type="EMBL" id="KAF2205117.1"/>
    </source>
</evidence>
<feature type="compositionally biased region" description="Polar residues" evidence="9">
    <location>
        <begin position="642"/>
        <end position="655"/>
    </location>
</feature>
<keyword evidence="6" id="KW-0445">Lipid transport</keyword>
<evidence type="ECO:0000256" key="1">
    <source>
        <dbReference type="ARBA" id="ARBA00004586"/>
    </source>
</evidence>
<name>A0A9P4MWG7_9PLEO</name>
<comment type="caution">
    <text evidence="12">The sequence shown here is derived from an EMBL/GenBank/DDBJ whole genome shotgun (WGS) entry which is preliminary data.</text>
</comment>
<evidence type="ECO:0000256" key="8">
    <source>
        <dbReference type="ARBA" id="ARBA00023136"/>
    </source>
</evidence>
<dbReference type="GO" id="GO:1990456">
    <property type="term" value="P:mitochondrion-endoplasmic reticulum membrane tethering"/>
    <property type="evidence" value="ECO:0007669"/>
    <property type="project" value="TreeGrafter"/>
</dbReference>
<keyword evidence="5 10" id="KW-1133">Transmembrane helix</keyword>
<protein>
    <recommendedName>
        <fullName evidence="11">SMP-LTD domain-containing protein</fullName>
    </recommendedName>
</protein>
<proteinExistence type="predicted"/>
<dbReference type="PANTHER" id="PTHR13466">
    <property type="entry name" value="TEX2 PROTEIN-RELATED"/>
    <property type="match status" value="1"/>
</dbReference>
<evidence type="ECO:0000313" key="13">
    <source>
        <dbReference type="Proteomes" id="UP000799536"/>
    </source>
</evidence>
<keyword evidence="7" id="KW-0446">Lipid-binding</keyword>
<dbReference type="PANTHER" id="PTHR13466:SF19">
    <property type="entry name" value="NUCLEUS-VACUOLE JUNCTION PROTEIN 2"/>
    <property type="match status" value="1"/>
</dbReference>
<evidence type="ECO:0000256" key="7">
    <source>
        <dbReference type="ARBA" id="ARBA00023121"/>
    </source>
</evidence>
<keyword evidence="4" id="KW-0256">Endoplasmic reticulum</keyword>
<dbReference type="PROSITE" id="PS51847">
    <property type="entry name" value="SMP"/>
    <property type="match status" value="1"/>
</dbReference>
<evidence type="ECO:0000256" key="4">
    <source>
        <dbReference type="ARBA" id="ARBA00022824"/>
    </source>
</evidence>
<feature type="compositionally biased region" description="Low complexity" evidence="9">
    <location>
        <begin position="793"/>
        <end position="804"/>
    </location>
</feature>
<feature type="compositionally biased region" description="Pro residues" evidence="9">
    <location>
        <begin position="774"/>
        <end position="786"/>
    </location>
</feature>
<dbReference type="CDD" id="cd21675">
    <property type="entry name" value="SMP_TEX2"/>
    <property type="match status" value="1"/>
</dbReference>
<reference evidence="12" key="1">
    <citation type="journal article" date="2020" name="Stud. Mycol.">
        <title>101 Dothideomycetes genomes: a test case for predicting lifestyles and emergence of pathogens.</title>
        <authorList>
            <person name="Haridas S."/>
            <person name="Albert R."/>
            <person name="Binder M."/>
            <person name="Bloem J."/>
            <person name="Labutti K."/>
            <person name="Salamov A."/>
            <person name="Andreopoulos B."/>
            <person name="Baker S."/>
            <person name="Barry K."/>
            <person name="Bills G."/>
            <person name="Bluhm B."/>
            <person name="Cannon C."/>
            <person name="Castanera R."/>
            <person name="Culley D."/>
            <person name="Daum C."/>
            <person name="Ezra D."/>
            <person name="Gonzalez J."/>
            <person name="Henrissat B."/>
            <person name="Kuo A."/>
            <person name="Liang C."/>
            <person name="Lipzen A."/>
            <person name="Lutzoni F."/>
            <person name="Magnuson J."/>
            <person name="Mondo S."/>
            <person name="Nolan M."/>
            <person name="Ohm R."/>
            <person name="Pangilinan J."/>
            <person name="Park H.-J."/>
            <person name="Ramirez L."/>
            <person name="Alfaro M."/>
            <person name="Sun H."/>
            <person name="Tritt A."/>
            <person name="Yoshinaga Y."/>
            <person name="Zwiers L.-H."/>
            <person name="Turgeon B."/>
            <person name="Goodwin S."/>
            <person name="Spatafora J."/>
            <person name="Crous P."/>
            <person name="Grigoriev I."/>
        </authorList>
    </citation>
    <scope>NUCLEOTIDE SEQUENCE</scope>
    <source>
        <strain evidence="12">ATCC 74209</strain>
    </source>
</reference>
<keyword evidence="13" id="KW-1185">Reference proteome</keyword>
<comment type="subcellular location">
    <subcellularLocation>
        <location evidence="1">Endoplasmic reticulum membrane</location>
    </subcellularLocation>
</comment>
<sequence>MPTPSVFLAIYLFGGLTFVPLLLGAILVHAYFTFPVIEAASCNDTTGDFNSPPDVLKPSTSNSELESLPDELKPRVHEPDVAAGYFAVCREYVPGGVNGKPPERTTAVGGIIAAESPSVYQSMYRSIFDRNKTSTPTLDGTNGRKKARNLFYVVLRHGHLMLYDDSEQLEVRHVVSLALYEVDIYSGGEIIPEGELWIKRNCIRLIPNNTAGHTEASAKPFFFFSDNCSEKEDFYFAILQNQERASSSSKIPPTPLHFDTAHLVKLVQQLHASEENLQTRWINALVGRLFLGLYKTAEMEELIRKKITKKIARVPKPAFIDDIKLQKIDMGDLPPFITNPKLRELTVDGGLTIEANVKYKGNFRIDISAVARIDLGPRFKAREVTLVLATILRKLEGHILLRIKPPPSNRLWISFESAPKMDISLEPIVSSRQITYGVILRAIESRIREVVNETLVLPFWDDMPWTNTASQRFRGGIWADDIVDNTLNTAGTTVTEPTDCHSENVDLDGASAEAPPMSRTNSGEVSRRIGDSTPPMVPANRPRAMRSSSFASVASPIVDMSSTSAETVKRQSGANQQDAAATMKSISKSQSASPVESPVGSPTQASRFTSLESDSNTTSDFLSSNNGTGNDDPERLLARSASVWTTTTKSSNSPDTESRSSDLLSKHISSPLPVLGSAEKRQALNHSLNSATAAAKKWFVSRQHHASSSPSTSESVDPEQHVVGSRHTVSGGIQGPKEFLGSGSPQIPLSSQITSEAFTPPLGSPSHPIGRGQPLPPPGTPLPLPPKPEKRTSAWGAASASALANLTRRKPFTMKQSNRTESASTPELTPSSTYQSNPSSLLNNEPIGSKDKLITPTQRISSSANSRPIPPLPLRRKRLSFTGTDDITRTEEGLLIVEAPLPDGNVPSSPMDEVASIEVESEGNLRECRNQHEYYENLGSEGDHSGVFGGIEMDDRAT</sequence>
<feature type="compositionally biased region" description="Polar residues" evidence="9">
    <location>
        <begin position="855"/>
        <end position="866"/>
    </location>
</feature>
<dbReference type="InterPro" id="IPR031468">
    <property type="entry name" value="SMP_LBD"/>
</dbReference>
<organism evidence="12 13">
    <name type="scientific">Delitschia confertaspora ATCC 74209</name>
    <dbReference type="NCBI Taxonomy" id="1513339"/>
    <lineage>
        <taxon>Eukaryota</taxon>
        <taxon>Fungi</taxon>
        <taxon>Dikarya</taxon>
        <taxon>Ascomycota</taxon>
        <taxon>Pezizomycotina</taxon>
        <taxon>Dothideomycetes</taxon>
        <taxon>Pleosporomycetidae</taxon>
        <taxon>Pleosporales</taxon>
        <taxon>Delitschiaceae</taxon>
        <taxon>Delitschia</taxon>
    </lineage>
</organism>
<accession>A0A9P4MWG7</accession>
<evidence type="ECO:0000259" key="11">
    <source>
        <dbReference type="PROSITE" id="PS51847"/>
    </source>
</evidence>
<feature type="compositionally biased region" description="Polar residues" evidence="9">
    <location>
        <begin position="562"/>
        <end position="629"/>
    </location>
</feature>
<feature type="transmembrane region" description="Helical" evidence="10">
    <location>
        <begin position="7"/>
        <end position="32"/>
    </location>
</feature>
<dbReference type="GO" id="GO:0015914">
    <property type="term" value="P:phospholipid transport"/>
    <property type="evidence" value="ECO:0007669"/>
    <property type="project" value="TreeGrafter"/>
</dbReference>
<dbReference type="EMBL" id="ML993862">
    <property type="protein sequence ID" value="KAF2205117.1"/>
    <property type="molecule type" value="Genomic_DNA"/>
</dbReference>
<feature type="domain" description="SMP-LTD" evidence="11">
    <location>
        <begin position="273"/>
        <end position="466"/>
    </location>
</feature>
<evidence type="ECO:0000256" key="10">
    <source>
        <dbReference type="SAM" id="Phobius"/>
    </source>
</evidence>
<dbReference type="OrthoDB" id="26740at2759"/>
<dbReference type="GO" id="GO:0008289">
    <property type="term" value="F:lipid binding"/>
    <property type="evidence" value="ECO:0007669"/>
    <property type="project" value="UniProtKB-KW"/>
</dbReference>